<reference evidence="5" key="2">
    <citation type="submission" date="2025-09" db="UniProtKB">
        <authorList>
            <consortium name="Ensembl"/>
        </authorList>
    </citation>
    <scope>IDENTIFICATION</scope>
</reference>
<feature type="transmembrane region" description="Helical" evidence="4">
    <location>
        <begin position="131"/>
        <end position="156"/>
    </location>
</feature>
<feature type="transmembrane region" description="Helical" evidence="4">
    <location>
        <begin position="99"/>
        <end position="119"/>
    </location>
</feature>
<dbReference type="AlphaFoldDB" id="A0A673ISD2"/>
<keyword evidence="4" id="KW-0812">Transmembrane</keyword>
<keyword evidence="6" id="KW-1185">Reference proteome</keyword>
<dbReference type="GO" id="GO:0022008">
    <property type="term" value="P:neurogenesis"/>
    <property type="evidence" value="ECO:0007669"/>
    <property type="project" value="TreeGrafter"/>
</dbReference>
<dbReference type="PANTHER" id="PTHR45792:SF2">
    <property type="entry name" value="DIACYLGLYCEROL LIPASE-BETA"/>
    <property type="match status" value="1"/>
</dbReference>
<dbReference type="PANTHER" id="PTHR45792">
    <property type="entry name" value="DIACYLGLYCEROL LIPASE HOMOLOG-RELATED"/>
    <property type="match status" value="1"/>
</dbReference>
<reference evidence="5" key="1">
    <citation type="submission" date="2025-08" db="UniProtKB">
        <authorList>
            <consortium name="Ensembl"/>
        </authorList>
    </citation>
    <scope>IDENTIFICATION</scope>
</reference>
<evidence type="ECO:0000256" key="3">
    <source>
        <dbReference type="ARBA" id="ARBA00023098"/>
    </source>
</evidence>
<dbReference type="GO" id="GO:0005886">
    <property type="term" value="C:plasma membrane"/>
    <property type="evidence" value="ECO:0007669"/>
    <property type="project" value="TreeGrafter"/>
</dbReference>
<evidence type="ECO:0000256" key="1">
    <source>
        <dbReference type="ARBA" id="ARBA00022801"/>
    </source>
</evidence>
<gene>
    <name evidence="5" type="primary">daglb</name>
</gene>
<evidence type="ECO:0000256" key="4">
    <source>
        <dbReference type="SAM" id="Phobius"/>
    </source>
</evidence>
<evidence type="ECO:0000256" key="2">
    <source>
        <dbReference type="ARBA" id="ARBA00022963"/>
    </source>
</evidence>
<dbReference type="GO" id="GO:0004806">
    <property type="term" value="F:triacylglycerol lipase activity"/>
    <property type="evidence" value="ECO:0007669"/>
    <property type="project" value="TreeGrafter"/>
</dbReference>
<protein>
    <submittedName>
        <fullName evidence="5">Sn1-specific diacylglycerol lipase beta-like</fullName>
    </submittedName>
</protein>
<dbReference type="Ensembl" id="ENSSRHT00000045462.1">
    <property type="protein sequence ID" value="ENSSRHP00000044219.1"/>
    <property type="gene ID" value="ENSSRHG00000022358.1"/>
</dbReference>
<keyword evidence="4" id="KW-1133">Transmembrane helix</keyword>
<dbReference type="SUPFAM" id="SSF53474">
    <property type="entry name" value="alpha/beta-Hydrolases"/>
    <property type="match status" value="1"/>
</dbReference>
<keyword evidence="1" id="KW-0378">Hydrolase</keyword>
<evidence type="ECO:0000313" key="6">
    <source>
        <dbReference type="Proteomes" id="UP000472270"/>
    </source>
</evidence>
<dbReference type="GO" id="GO:0005737">
    <property type="term" value="C:cytoplasm"/>
    <property type="evidence" value="ECO:0007669"/>
    <property type="project" value="TreeGrafter"/>
</dbReference>
<name>A0A673ISD2_9TELE</name>
<keyword evidence="2" id="KW-0442">Lipid degradation</keyword>
<feature type="transmembrane region" description="Helical" evidence="4">
    <location>
        <begin position="53"/>
        <end position="79"/>
    </location>
</feature>
<sequence>MPGMVVFGRRWRIASDDLVFPGAFELFIRAAWWIVTLVLYTNHKGRFDCQGGAYLHNYLVVLLVLLAVIILTLCAIVYISAQGTIMNPGPRRSMPALVYLRALLYFPEFIWACLGAVWVSDNSTGCKPAEVGAVIGAVVSSWIILLSMVVGVLVVFDPLGSQRPGVLPDAPLGVRDLESSESSQLFYTAHTVASRVWESRLRLLCCCLPQDDNHRAAFSSIAQLVSGFFLDTDLVPSDIAAGLALLHQEQDKMEHCRDPDEVLSHSPSSPIREDLEVELEKAIHFMQFAAAAYGWPLYVYSNPLTGFCKLSGDCCRSRQAEYDLVGGDTLGCHFTSILQSTGLQYRDFIHISFHNQIYEIPFYVALDHKREAVLVAVRGTLSLKVSSGISSTLIMIRESKRHIFSSCLLSLLSKALADYSKQFVVSVVLGKDLVPRLSIPNMEDLKRRLLKMVSNCSKPKYKILMHGCWYELFGGTPDDFPTELENRREEALSQPLLGEESLLVQRSNTYQSLSSDDSPSHPTHLPLYPPGRILHITEDGPARRHCFSQVRYRAEWSSETSFRNVLISPRMIADHMPDVVLHALRSLTREQPFAVCPTRGVNKQSISVSEQI</sequence>
<keyword evidence="3" id="KW-0443">Lipid metabolism</keyword>
<dbReference type="InterPro" id="IPR029058">
    <property type="entry name" value="AB_hydrolase_fold"/>
</dbReference>
<accession>A0A673ISD2</accession>
<proteinExistence type="predicted"/>
<dbReference type="GO" id="GO:0019369">
    <property type="term" value="P:arachidonate metabolic process"/>
    <property type="evidence" value="ECO:0007669"/>
    <property type="project" value="TreeGrafter"/>
</dbReference>
<organism evidence="5 6">
    <name type="scientific">Sinocyclocheilus rhinocerous</name>
    <dbReference type="NCBI Taxonomy" id="307959"/>
    <lineage>
        <taxon>Eukaryota</taxon>
        <taxon>Metazoa</taxon>
        <taxon>Chordata</taxon>
        <taxon>Craniata</taxon>
        <taxon>Vertebrata</taxon>
        <taxon>Euteleostomi</taxon>
        <taxon>Actinopterygii</taxon>
        <taxon>Neopterygii</taxon>
        <taxon>Teleostei</taxon>
        <taxon>Ostariophysi</taxon>
        <taxon>Cypriniformes</taxon>
        <taxon>Cyprinidae</taxon>
        <taxon>Cyprininae</taxon>
        <taxon>Sinocyclocheilus</taxon>
    </lineage>
</organism>
<keyword evidence="4" id="KW-0472">Membrane</keyword>
<evidence type="ECO:0000313" key="5">
    <source>
        <dbReference type="Ensembl" id="ENSSRHP00000044219.1"/>
    </source>
</evidence>
<dbReference type="Proteomes" id="UP000472270">
    <property type="component" value="Unassembled WGS sequence"/>
</dbReference>
<dbReference type="GO" id="GO:0046340">
    <property type="term" value="P:diacylglycerol catabolic process"/>
    <property type="evidence" value="ECO:0007669"/>
    <property type="project" value="TreeGrafter"/>
</dbReference>
<feature type="transmembrane region" description="Helical" evidence="4">
    <location>
        <begin position="20"/>
        <end position="41"/>
    </location>
</feature>
<dbReference type="InterPro" id="IPR052214">
    <property type="entry name" value="DAG_Lipase-Related"/>
</dbReference>